<accession>A0AA40ZXN1</accession>
<dbReference type="AlphaFoldDB" id="A0AA40ZXN1"/>
<reference evidence="3" key="1">
    <citation type="submission" date="2021-01" db="EMBL/GenBank/DDBJ databases">
        <title>Genome Sequencing of Type Strains.</title>
        <authorList>
            <person name="Lemaire J.F."/>
            <person name="Inderbitzin P."/>
            <person name="Collins S.B."/>
            <person name="Wespe N."/>
            <person name="Knight-Connoni V."/>
        </authorList>
    </citation>
    <scope>NUCLEOTIDE SEQUENCE</scope>
    <source>
        <strain evidence="3">DSM 14562</strain>
    </source>
</reference>
<feature type="transmembrane region" description="Helical" evidence="2">
    <location>
        <begin position="226"/>
        <end position="248"/>
    </location>
</feature>
<evidence type="ECO:0000256" key="2">
    <source>
        <dbReference type="SAM" id="Phobius"/>
    </source>
</evidence>
<keyword evidence="2" id="KW-0812">Transmembrane</keyword>
<keyword evidence="2" id="KW-0472">Membrane</keyword>
<dbReference type="EMBL" id="JAFHKU010000127">
    <property type="protein sequence ID" value="MBN3558335.1"/>
    <property type="molecule type" value="Genomic_DNA"/>
</dbReference>
<name>A0AA40ZXN1_9SPHN</name>
<keyword evidence="2" id="KW-1133">Transmembrane helix</keyword>
<evidence type="ECO:0000256" key="1">
    <source>
        <dbReference type="SAM" id="MobiDB-lite"/>
    </source>
</evidence>
<evidence type="ECO:0000313" key="3">
    <source>
        <dbReference type="EMBL" id="MBN3558335.1"/>
    </source>
</evidence>
<feature type="transmembrane region" description="Helical" evidence="2">
    <location>
        <begin position="300"/>
        <end position="325"/>
    </location>
</feature>
<feature type="transmembrane region" description="Helical" evidence="2">
    <location>
        <begin position="51"/>
        <end position="68"/>
    </location>
</feature>
<gene>
    <name evidence="3" type="ORF">JYA60_08855</name>
</gene>
<feature type="transmembrane region" description="Helical" evidence="2">
    <location>
        <begin position="196"/>
        <end position="214"/>
    </location>
</feature>
<organism evidence="3 4">
    <name type="scientific">Sphingomonas yabuuchiae</name>
    <dbReference type="NCBI Taxonomy" id="172044"/>
    <lineage>
        <taxon>Bacteria</taxon>
        <taxon>Pseudomonadati</taxon>
        <taxon>Pseudomonadota</taxon>
        <taxon>Alphaproteobacteria</taxon>
        <taxon>Sphingomonadales</taxon>
        <taxon>Sphingomonadaceae</taxon>
        <taxon>Sphingomonas</taxon>
    </lineage>
</organism>
<protein>
    <submittedName>
        <fullName evidence="3">Uncharacterized protein</fullName>
    </submittedName>
</protein>
<feature type="transmembrane region" description="Helical" evidence="2">
    <location>
        <begin position="164"/>
        <end position="184"/>
    </location>
</feature>
<evidence type="ECO:0000313" key="4">
    <source>
        <dbReference type="Proteomes" id="UP000704529"/>
    </source>
</evidence>
<comment type="caution">
    <text evidence="3">The sequence shown here is derived from an EMBL/GenBank/DDBJ whole genome shotgun (WGS) entry which is preliminary data.</text>
</comment>
<dbReference type="Proteomes" id="UP000704529">
    <property type="component" value="Unassembled WGS sequence"/>
</dbReference>
<feature type="transmembrane region" description="Helical" evidence="2">
    <location>
        <begin position="88"/>
        <end position="107"/>
    </location>
</feature>
<proteinExistence type="predicted"/>
<sequence>MQNERDDPMTPQQALPGGSVPGAAQGVGGASGPVARDMAALEPLKTVKSRWPAIIGGVLTLAMIVGLGQELLGRGLVGLSHSVPTNPLFYIVFVGLYMALPIGDYIIFRRLWGIPISGMAALIRKRIANEVAFSYSGEAYFYAWARANAKMVAAPFGAVKDVGILSAIAGNAITLLMIGLALPVGRELLTPEQLRLVWGSIAIVMATSLPFLIFSRRVFSLDRKTLWWVFMVHCTRLIANSLLVALAWHYGMPSVSLGMWLFLSAARLLVSRLPLVPNKDLLFANFAILLIGQDQELSELIAFTAALTLLVHVVLIAGFGVAALVRKVRA</sequence>
<feature type="region of interest" description="Disordered" evidence="1">
    <location>
        <begin position="1"/>
        <end position="31"/>
    </location>
</feature>